<evidence type="ECO:0000313" key="2">
    <source>
        <dbReference type="EMBL" id="XBX75755.1"/>
    </source>
</evidence>
<reference evidence="2" key="1">
    <citation type="journal article" date="2013" name="Extremophiles">
        <title>Proteinivorax tanatarense gen. nov., sp. nov., an anaerobic, haloalkaliphilic, proteolytic bacterium isolated from a decaying algal bloom, and proposal of Proteinivoraceae fam. nov.</title>
        <authorList>
            <person name="Kevbrin V."/>
            <person name="Boltyanskaya Y."/>
            <person name="Zhilina T."/>
            <person name="Kolganova T."/>
            <person name="Lavrentjeva E."/>
            <person name="Kuznetsov B."/>
        </authorList>
    </citation>
    <scope>NUCLEOTIDE SEQUENCE</scope>
    <source>
        <strain evidence="2">Z-910T</strain>
    </source>
</reference>
<evidence type="ECO:0000256" key="1">
    <source>
        <dbReference type="SAM" id="SignalP"/>
    </source>
</evidence>
<dbReference type="EMBL" id="CP158367">
    <property type="protein sequence ID" value="XBX75755.1"/>
    <property type="molecule type" value="Genomic_DNA"/>
</dbReference>
<dbReference type="AlphaFoldDB" id="A0AAU7VNN4"/>
<dbReference type="Pfam" id="PF13624">
    <property type="entry name" value="SurA_N_3"/>
    <property type="match status" value="1"/>
</dbReference>
<dbReference type="PANTHER" id="PTHR47245:SF2">
    <property type="entry name" value="PEPTIDYL-PROLYL CIS-TRANS ISOMERASE HP_0175-RELATED"/>
    <property type="match status" value="1"/>
</dbReference>
<keyword evidence="1" id="KW-0732">Signal</keyword>
<name>A0AAU7VNN4_9FIRM</name>
<proteinExistence type="predicted"/>
<protein>
    <submittedName>
        <fullName evidence="2">SurA N-terminal domain-containing protein</fullName>
    </submittedName>
</protein>
<dbReference type="InterPro" id="IPR050245">
    <property type="entry name" value="PrsA_foldase"/>
</dbReference>
<dbReference type="PANTHER" id="PTHR47245">
    <property type="entry name" value="PEPTIDYLPROLYL ISOMERASE"/>
    <property type="match status" value="1"/>
</dbReference>
<organism evidence="2">
    <name type="scientific">Proteinivorax tanatarense</name>
    <dbReference type="NCBI Taxonomy" id="1260629"/>
    <lineage>
        <taxon>Bacteria</taxon>
        <taxon>Bacillati</taxon>
        <taxon>Bacillota</taxon>
        <taxon>Clostridia</taxon>
        <taxon>Eubacteriales</taxon>
        <taxon>Proteinivoracaceae</taxon>
        <taxon>Proteinivorax</taxon>
    </lineage>
</organism>
<dbReference type="PROSITE" id="PS51257">
    <property type="entry name" value="PROKAR_LIPOPROTEIN"/>
    <property type="match status" value="1"/>
</dbReference>
<feature type="chain" id="PRO_5043336054" evidence="1">
    <location>
        <begin position="25"/>
        <end position="235"/>
    </location>
</feature>
<feature type="signal peptide" evidence="1">
    <location>
        <begin position="1"/>
        <end position="24"/>
    </location>
</feature>
<dbReference type="SUPFAM" id="SSF109998">
    <property type="entry name" value="Triger factor/SurA peptide-binding domain-like"/>
    <property type="match status" value="1"/>
</dbReference>
<sequence>MFKKISLFLIVALLGVLVVACSSSEEGLPAVLATVNGEEISKEDFEVEYDQYLVNLQQQGHDLEALEEDPEFQEFKPQVQEQILEQLISVELVNQGAKQQGITKDSVENEVDEFINSTIDTDFAGDEEEFENILKEQLGVSLNEYRELVTQELVQEEFLETKIDFDAITVSDEKIQEVYDQQVEMMEAQGMDVPEFEEIKPMIENQLMEEELGLKVQEVIDDLKADSDIDVKVEF</sequence>
<reference evidence="2" key="2">
    <citation type="submission" date="2024-06" db="EMBL/GenBank/DDBJ databases">
        <authorList>
            <person name="Petrova K.O."/>
            <person name="Toshchakov S.V."/>
            <person name="Boltjanskaja Y.V."/>
            <person name="Kevbrin V."/>
        </authorList>
    </citation>
    <scope>NUCLEOTIDE SEQUENCE</scope>
    <source>
        <strain evidence="2">Z-910T</strain>
    </source>
</reference>
<dbReference type="RefSeq" id="WP_350344493.1">
    <property type="nucleotide sequence ID" value="NZ_CP158367.1"/>
</dbReference>
<accession>A0AAU7VNN4</accession>
<gene>
    <name evidence="2" type="ORF">PRVXT_000909</name>
</gene>
<dbReference type="InterPro" id="IPR027304">
    <property type="entry name" value="Trigger_fact/SurA_dom_sf"/>
</dbReference>
<dbReference type="Gene3D" id="1.10.4030.10">
    <property type="entry name" value="Porin chaperone SurA, peptide-binding domain"/>
    <property type="match status" value="1"/>
</dbReference>